<sequence>MAYDLLAIENDVYRYINTSGPEERVKEIILDETDELWCELRHQHIAVVSQQVTSKLKKFAEDKRMVNAGDKTTMRDLSQMLKKMPQYQKELSMYSTHFHLAEDCMQTYQNHANKLCKVEQVQIASGINFSQFNL</sequence>
<dbReference type="Pfam" id="PF00995">
    <property type="entry name" value="Sec1"/>
    <property type="match status" value="1"/>
</dbReference>
<name>A0A922S4R1_SCHHA</name>
<dbReference type="PANTHER" id="PTHR11679">
    <property type="entry name" value="VESICLE PROTEIN SORTING-ASSOCIATED"/>
    <property type="match status" value="1"/>
</dbReference>
<organism evidence="4 5">
    <name type="scientific">Schistosoma haematobium</name>
    <name type="common">Blood fluke</name>
    <dbReference type="NCBI Taxonomy" id="6185"/>
    <lineage>
        <taxon>Eukaryota</taxon>
        <taxon>Metazoa</taxon>
        <taxon>Spiralia</taxon>
        <taxon>Lophotrochozoa</taxon>
        <taxon>Platyhelminthes</taxon>
        <taxon>Trematoda</taxon>
        <taxon>Digenea</taxon>
        <taxon>Strigeidida</taxon>
        <taxon>Schistosomatoidea</taxon>
        <taxon>Schistosomatidae</taxon>
        <taxon>Schistosoma</taxon>
    </lineage>
</organism>
<evidence type="ECO:0000256" key="1">
    <source>
        <dbReference type="ARBA" id="ARBA00009884"/>
    </source>
</evidence>
<dbReference type="RefSeq" id="XP_051073307.1">
    <property type="nucleotide sequence ID" value="XM_051212019.1"/>
</dbReference>
<proteinExistence type="inferred from homology"/>
<accession>A0A922S4R1</accession>
<keyword evidence="2" id="KW-0813">Transport</keyword>
<evidence type="ECO:0000256" key="2">
    <source>
        <dbReference type="ARBA" id="ARBA00022448"/>
    </source>
</evidence>
<dbReference type="EMBL" id="AMPZ03000001">
    <property type="protein sequence ID" value="KAH9594136.1"/>
    <property type="molecule type" value="Genomic_DNA"/>
</dbReference>
<dbReference type="GO" id="GO:0016192">
    <property type="term" value="P:vesicle-mediated transport"/>
    <property type="evidence" value="ECO:0007669"/>
    <property type="project" value="InterPro"/>
</dbReference>
<comment type="similarity">
    <text evidence="1">Belongs to the STXBP/unc-18/SEC1 family.</text>
</comment>
<dbReference type="GO" id="GO:0015031">
    <property type="term" value="P:protein transport"/>
    <property type="evidence" value="ECO:0007669"/>
    <property type="project" value="UniProtKB-KW"/>
</dbReference>
<evidence type="ECO:0000256" key="3">
    <source>
        <dbReference type="ARBA" id="ARBA00022927"/>
    </source>
</evidence>
<dbReference type="InterPro" id="IPR001619">
    <property type="entry name" value="Sec1-like"/>
</dbReference>
<keyword evidence="5" id="KW-1185">Reference proteome</keyword>
<reference evidence="4" key="4">
    <citation type="journal article" date="2022" name="PLoS Pathog.">
        <title>Chromosome-level genome of Schistosoma haematobium underpins genome-wide explorations of molecular variation.</title>
        <authorList>
            <person name="Stroehlein A.J."/>
            <person name="Korhonen P.K."/>
            <person name="Lee V.V."/>
            <person name="Ralph S.A."/>
            <person name="Mentink-Kane M."/>
            <person name="You H."/>
            <person name="McManus D.P."/>
            <person name="Tchuente L.T."/>
            <person name="Stothard J.R."/>
            <person name="Kaur P."/>
            <person name="Dudchenko O."/>
            <person name="Aiden E.L."/>
            <person name="Yang B."/>
            <person name="Yang H."/>
            <person name="Emery A.M."/>
            <person name="Webster B.L."/>
            <person name="Brindley P.J."/>
            <person name="Rollinson D."/>
            <person name="Chang B.C.H."/>
            <person name="Gasser R.B."/>
            <person name="Young N.D."/>
        </authorList>
    </citation>
    <scope>NUCLEOTIDE SEQUENCE</scope>
</reference>
<dbReference type="FunFam" id="3.90.830.10:FF:000001">
    <property type="entry name" value="syntaxin-binding protein 1 isoform X2"/>
    <property type="match status" value="1"/>
</dbReference>
<keyword evidence="3" id="KW-0653">Protein transport</keyword>
<dbReference type="AlphaFoldDB" id="A0A922S4R1"/>
<comment type="caution">
    <text evidence="4">The sequence shown here is derived from an EMBL/GenBank/DDBJ whole genome shotgun (WGS) entry which is preliminary data.</text>
</comment>
<reference evidence="4" key="1">
    <citation type="journal article" date="2012" name="Nat. Genet.">
        <title>Whole-genome sequence of Schistosoma haematobium.</title>
        <authorList>
            <person name="Young N.D."/>
            <person name="Jex A.R."/>
            <person name="Li B."/>
            <person name="Liu S."/>
            <person name="Yang L."/>
            <person name="Xiong Z."/>
            <person name="Li Y."/>
            <person name="Cantacessi C."/>
            <person name="Hall R.S."/>
            <person name="Xu X."/>
            <person name="Chen F."/>
            <person name="Wu X."/>
            <person name="Zerlotini A."/>
            <person name="Oliveira G."/>
            <person name="Hofmann A."/>
            <person name="Zhang G."/>
            <person name="Fang X."/>
            <person name="Kang Y."/>
            <person name="Campbell B.E."/>
            <person name="Loukas A."/>
            <person name="Ranganathan S."/>
            <person name="Rollinson D."/>
            <person name="Rinaldi G."/>
            <person name="Brindley P.J."/>
            <person name="Yang H."/>
            <person name="Wang J."/>
            <person name="Wang J."/>
            <person name="Gasser R.B."/>
        </authorList>
    </citation>
    <scope>NUCLEOTIDE SEQUENCE</scope>
</reference>
<evidence type="ECO:0000313" key="5">
    <source>
        <dbReference type="Proteomes" id="UP000471633"/>
    </source>
</evidence>
<protein>
    <submittedName>
        <fullName evidence="4">Syntaxin-binding protein 3, variant 2</fullName>
    </submittedName>
</protein>
<dbReference type="InterPro" id="IPR043127">
    <property type="entry name" value="Sec-1-like_dom3a"/>
</dbReference>
<dbReference type="GeneID" id="24592502"/>
<dbReference type="InterPro" id="IPR036045">
    <property type="entry name" value="Sec1-like_sf"/>
</dbReference>
<dbReference type="SUPFAM" id="SSF56815">
    <property type="entry name" value="Sec1/munc18-like (SM) proteins"/>
    <property type="match status" value="1"/>
</dbReference>
<dbReference type="CTD" id="24592502"/>
<dbReference type="Proteomes" id="UP000471633">
    <property type="component" value="Unassembled WGS sequence"/>
</dbReference>
<evidence type="ECO:0000313" key="4">
    <source>
        <dbReference type="EMBL" id="KAH9594136.1"/>
    </source>
</evidence>
<gene>
    <name evidence="4" type="primary">STXBP3_1</name>
    <name evidence="4" type="ORF">MS3_00004133</name>
</gene>
<reference evidence="4" key="3">
    <citation type="submission" date="2021-06" db="EMBL/GenBank/DDBJ databases">
        <title>Chromosome-level genome assembly for S. haematobium.</title>
        <authorList>
            <person name="Stroehlein A.J."/>
        </authorList>
    </citation>
    <scope>NUCLEOTIDE SEQUENCE</scope>
</reference>
<dbReference type="Gene3D" id="3.90.830.10">
    <property type="entry name" value="Syntaxin Binding Protein 1, Chain A, domain 2"/>
    <property type="match status" value="1"/>
</dbReference>
<reference evidence="4" key="2">
    <citation type="journal article" date="2019" name="Gigascience">
        <title>High-quality Schistosoma haematobium genome achieved by single-molecule and long-range sequencing.</title>
        <authorList>
            <person name="Stroehlein A.J."/>
            <person name="Korhonen P.K."/>
            <person name="Chong T.M."/>
            <person name="Lim Y.L."/>
            <person name="Chan K.G."/>
            <person name="Webster B."/>
            <person name="Rollinson D."/>
            <person name="Brindley P.J."/>
            <person name="Gasser R.B."/>
            <person name="Young N.D."/>
        </authorList>
    </citation>
    <scope>NUCLEOTIDE SEQUENCE</scope>
</reference>